<evidence type="ECO:0000256" key="2">
    <source>
        <dbReference type="ARBA" id="ARBA00022603"/>
    </source>
</evidence>
<dbReference type="Proteomes" id="UP000034753">
    <property type="component" value="Unassembled WGS sequence"/>
</dbReference>
<dbReference type="Pfam" id="PF01555">
    <property type="entry name" value="N6_N4_Mtase"/>
    <property type="match status" value="1"/>
</dbReference>
<dbReference type="PIRSF" id="PIRSF015855">
    <property type="entry name" value="TypeIII_Mtase_mKpnI"/>
    <property type="match status" value="1"/>
</dbReference>
<evidence type="ECO:0000259" key="5">
    <source>
        <dbReference type="Pfam" id="PF01555"/>
    </source>
</evidence>
<dbReference type="PATRIC" id="fig|1618429.3.peg.608"/>
<keyword evidence="4" id="KW-0949">S-adenosyl-L-methionine</keyword>
<organism evidence="6 7">
    <name type="scientific">Candidatus Daviesbacteria bacterium GW2011_GWB1_41_5</name>
    <dbReference type="NCBI Taxonomy" id="1618429"/>
    <lineage>
        <taxon>Bacteria</taxon>
        <taxon>Candidatus Daviesiibacteriota</taxon>
    </lineage>
</organism>
<evidence type="ECO:0000256" key="1">
    <source>
        <dbReference type="ARBA" id="ARBA00006594"/>
    </source>
</evidence>
<dbReference type="InterPro" id="IPR002052">
    <property type="entry name" value="DNA_methylase_N6_adenine_CS"/>
</dbReference>
<evidence type="ECO:0000313" key="6">
    <source>
        <dbReference type="EMBL" id="KKS13253.1"/>
    </source>
</evidence>
<evidence type="ECO:0000256" key="3">
    <source>
        <dbReference type="ARBA" id="ARBA00022679"/>
    </source>
</evidence>
<dbReference type="InterPro" id="IPR002295">
    <property type="entry name" value="N4/N6-MTase_EcoPI_Mod-like"/>
</dbReference>
<keyword evidence="2" id="KW-0489">Methyltransferase</keyword>
<feature type="domain" description="DNA methylase N-4/N-6" evidence="5">
    <location>
        <begin position="114"/>
        <end position="421"/>
    </location>
</feature>
<dbReference type="EMBL" id="LCBN01000028">
    <property type="protein sequence ID" value="KKS13253.1"/>
    <property type="molecule type" value="Genomic_DNA"/>
</dbReference>
<dbReference type="AlphaFoldDB" id="A0A0G0ZJX7"/>
<dbReference type="InterPro" id="IPR029063">
    <property type="entry name" value="SAM-dependent_MTases_sf"/>
</dbReference>
<dbReference type="GO" id="GO:0003677">
    <property type="term" value="F:DNA binding"/>
    <property type="evidence" value="ECO:0007669"/>
    <property type="project" value="InterPro"/>
</dbReference>
<protein>
    <recommendedName>
        <fullName evidence="5">DNA methylase N-4/N-6 domain-containing protein</fullName>
    </recommendedName>
</protein>
<evidence type="ECO:0000313" key="7">
    <source>
        <dbReference type="Proteomes" id="UP000034753"/>
    </source>
</evidence>
<proteinExistence type="inferred from homology"/>
<keyword evidence="3" id="KW-0808">Transferase</keyword>
<dbReference type="Gene3D" id="3.40.50.150">
    <property type="entry name" value="Vaccinia Virus protein VP39"/>
    <property type="match status" value="1"/>
</dbReference>
<dbReference type="GO" id="GO:0032259">
    <property type="term" value="P:methylation"/>
    <property type="evidence" value="ECO:0007669"/>
    <property type="project" value="UniProtKB-KW"/>
</dbReference>
<comment type="caution">
    <text evidence="6">The sequence shown here is derived from an EMBL/GenBank/DDBJ whole genome shotgun (WGS) entry which is preliminary data.</text>
</comment>
<dbReference type="PROSITE" id="PS00092">
    <property type="entry name" value="N6_MTASE"/>
    <property type="match status" value="1"/>
</dbReference>
<sequence>MPKRLYKFKKEEIETQKTGTYFNAKNSNKKSYKVYTKEDLIAEIEQLKKRKQYGLVWEDQEEKFDKETVGKLPVLREIKNKEIKKDKDGPVNLLIEGDNYHSLSVLNYTHEKAVDVIYIDPPYNTGSKDFIFNDSYVNKEDAYRHSKWLSFIEKRLKLAKNVLKDRGIIFISINDIEMSQLKLLMDDIFPNGFLANLIWENREGGGSSDSKHFKVKHEYILAYAKDPNKAVIHHEEVPDKEAYTHSDKYEKERGKHKLIKLNSASIQYSKSLDYPITAPDGSKIYPSFGHKKACWRWSKKKLEWGLANRFIKIDKDRKGNWVVYSKQYLKVDNEGNSIERQRPPLGVIPYFSSTMATKQLENIFHKKVFDYSKPYLLIEYLLKLSTRKDSIILDFMAGSGTTGQSVLSLNDKDGGHRQFILCTNNEANNDRGLKIATDICYPRIKKVIEGYKDLKSKQIKGSGGNLKYYKTAFVGATPSDANKKKLTDQSTEMLCIRENTFEKVLERKHFKIFKNNQKHTGILYDQVAIPDFKKVAKTIKGPIHTYIFSLEDEDFSSEFEDMNSRIVVSPIPEVILRVYRRIFGIKI</sequence>
<reference evidence="6 7" key="1">
    <citation type="journal article" date="2015" name="Nature">
        <title>rRNA introns, odd ribosomes, and small enigmatic genomes across a large radiation of phyla.</title>
        <authorList>
            <person name="Brown C.T."/>
            <person name="Hug L.A."/>
            <person name="Thomas B.C."/>
            <person name="Sharon I."/>
            <person name="Castelle C.J."/>
            <person name="Singh A."/>
            <person name="Wilkins M.J."/>
            <person name="Williams K.H."/>
            <person name="Banfield J.F."/>
        </authorList>
    </citation>
    <scope>NUCLEOTIDE SEQUENCE [LARGE SCALE GENOMIC DNA]</scope>
</reference>
<dbReference type="InterPro" id="IPR002941">
    <property type="entry name" value="DNA_methylase_N4/N6"/>
</dbReference>
<dbReference type="PRINTS" id="PR00506">
    <property type="entry name" value="D21N6MTFRASE"/>
</dbReference>
<dbReference type="SUPFAM" id="SSF53335">
    <property type="entry name" value="S-adenosyl-L-methionine-dependent methyltransferases"/>
    <property type="match status" value="1"/>
</dbReference>
<accession>A0A0G0ZJX7</accession>
<name>A0A0G0ZJX7_9BACT</name>
<comment type="similarity">
    <text evidence="1">Belongs to the N(4)/N(6)-methyltransferase family.</text>
</comment>
<gene>
    <name evidence="6" type="ORF">UU67_C0028G0008</name>
</gene>
<dbReference type="GO" id="GO:0008170">
    <property type="term" value="F:N-methyltransferase activity"/>
    <property type="evidence" value="ECO:0007669"/>
    <property type="project" value="InterPro"/>
</dbReference>
<evidence type="ECO:0000256" key="4">
    <source>
        <dbReference type="ARBA" id="ARBA00022691"/>
    </source>
</evidence>